<evidence type="ECO:0000256" key="2">
    <source>
        <dbReference type="ARBA" id="ARBA00007292"/>
    </source>
</evidence>
<dbReference type="Pfam" id="PF02886">
    <property type="entry name" value="LBP_BPI_CETP_C"/>
    <property type="match status" value="1"/>
</dbReference>
<dbReference type="PANTHER" id="PTHR10504">
    <property type="entry name" value="BACTERICIDAL PERMEABILITY-INCREASING BPI PROTEIN-RELATED"/>
    <property type="match status" value="1"/>
</dbReference>
<evidence type="ECO:0000256" key="6">
    <source>
        <dbReference type="ARBA" id="ARBA00022588"/>
    </source>
</evidence>
<dbReference type="PANTHER" id="PTHR10504:SF84">
    <property type="entry name" value="BACTERICIDAL PERMEABILITY-INCREASING PROTEIN"/>
    <property type="match status" value="1"/>
</dbReference>
<dbReference type="PIRSF" id="PIRSF002417">
    <property type="entry name" value="Lipid_binding_protein"/>
    <property type="match status" value="1"/>
</dbReference>
<name>A0ABM1LAM1_GEKJA</name>
<evidence type="ECO:0000256" key="8">
    <source>
        <dbReference type="ARBA" id="ARBA00022859"/>
    </source>
</evidence>
<evidence type="ECO:0000256" key="11">
    <source>
        <dbReference type="ARBA" id="ARBA00023180"/>
    </source>
</evidence>
<evidence type="ECO:0000256" key="3">
    <source>
        <dbReference type="ARBA" id="ARBA00017827"/>
    </source>
</evidence>
<dbReference type="InterPro" id="IPR032942">
    <property type="entry name" value="BPI/LBP/Plunc"/>
</dbReference>
<evidence type="ECO:0000256" key="4">
    <source>
        <dbReference type="ARBA" id="ARBA00022525"/>
    </source>
</evidence>
<comment type="similarity">
    <text evidence="2">Belongs to the BPI/LBP/Plunc superfamily. BPI/LBP family.</text>
</comment>
<dbReference type="GeneID" id="107124128"/>
<dbReference type="InterPro" id="IPR017942">
    <property type="entry name" value="Lipid-bd_serum_glycop_N"/>
</dbReference>
<comment type="domain">
    <text evidence="13">The N- and C-terminal barrels adopt an identical fold despite having only 13% of conserved residues.</text>
</comment>
<dbReference type="SUPFAM" id="SSF55394">
    <property type="entry name" value="Bactericidal permeability-increasing protein, BPI"/>
    <property type="match status" value="2"/>
</dbReference>
<evidence type="ECO:0000259" key="16">
    <source>
        <dbReference type="SMART" id="SM00329"/>
    </source>
</evidence>
<feature type="chain" id="PRO_5046450129" description="Bactericidal permeability-increasing protein" evidence="14">
    <location>
        <begin position="23"/>
        <end position="476"/>
    </location>
</feature>
<evidence type="ECO:0000259" key="15">
    <source>
        <dbReference type="SMART" id="SM00328"/>
    </source>
</evidence>
<keyword evidence="8 13" id="KW-0391">Immunity</keyword>
<evidence type="ECO:0000256" key="12">
    <source>
        <dbReference type="ARBA" id="ARBA00025943"/>
    </source>
</evidence>
<dbReference type="CDD" id="cd00025">
    <property type="entry name" value="BPI1"/>
    <property type="match status" value="1"/>
</dbReference>
<comment type="subunit">
    <text evidence="12 13">Monomer. Homodimer; disulfide-linked.</text>
</comment>
<dbReference type="SMART" id="SM00328">
    <property type="entry name" value="BPI1"/>
    <property type="match status" value="1"/>
</dbReference>
<protein>
    <recommendedName>
        <fullName evidence="3 13">Bactericidal permeability-increasing protein</fullName>
        <shortName evidence="13">BPI</shortName>
    </recommendedName>
</protein>
<evidence type="ECO:0000256" key="5">
    <source>
        <dbReference type="ARBA" id="ARBA00022529"/>
    </source>
</evidence>
<comment type="domain">
    <text evidence="13">The N-terminal region may be exposed to the interior of the granule, whereas the C-terminal portion may be embedded in the membrane. During phagocytosis and degranulation, proteases may be released and activated and cleave BPI at the junction of the N- and C-terminal portions of the molecule, providing controlled release of the N-terminal antibacterial fragment when bacteria are ingested.</text>
</comment>
<dbReference type="InterPro" id="IPR017943">
    <property type="entry name" value="Bactericidal_perm-incr_a/b_dom"/>
</dbReference>
<keyword evidence="9 13" id="KW-0044">Antibiotic</keyword>
<keyword evidence="11 13" id="KW-0325">Glycoprotein</keyword>
<dbReference type="InterPro" id="IPR030675">
    <property type="entry name" value="BPI/LBP"/>
</dbReference>
<evidence type="ECO:0000256" key="9">
    <source>
        <dbReference type="ARBA" id="ARBA00023022"/>
    </source>
</evidence>
<dbReference type="InterPro" id="IPR017954">
    <property type="entry name" value="Lipid-bd_serum_glycop_CS"/>
</dbReference>
<keyword evidence="5 13" id="KW-0929">Antimicrobial</keyword>
<comment type="subcellular location">
    <subcellularLocation>
        <location evidence="1 13">Secreted</location>
    </subcellularLocation>
</comment>
<evidence type="ECO:0000256" key="13">
    <source>
        <dbReference type="RuleBase" id="RU369039"/>
    </source>
</evidence>
<feature type="signal peptide" evidence="14">
    <location>
        <begin position="1"/>
        <end position="22"/>
    </location>
</feature>
<keyword evidence="7 13" id="KW-0732">Signal</keyword>
<evidence type="ECO:0000313" key="17">
    <source>
        <dbReference type="Proteomes" id="UP000694871"/>
    </source>
</evidence>
<dbReference type="Pfam" id="PF01273">
    <property type="entry name" value="LBP_BPI_CETP"/>
    <property type="match status" value="1"/>
</dbReference>
<proteinExistence type="inferred from homology"/>
<evidence type="ECO:0000256" key="7">
    <source>
        <dbReference type="ARBA" id="ARBA00022729"/>
    </source>
</evidence>
<feature type="domain" description="Lipid-binding serum glycoprotein N-terminal" evidence="15">
    <location>
        <begin position="30"/>
        <end position="253"/>
    </location>
</feature>
<dbReference type="CDD" id="cd00026">
    <property type="entry name" value="BPI2"/>
    <property type="match status" value="1"/>
</dbReference>
<keyword evidence="4 13" id="KW-0964">Secreted</keyword>
<feature type="domain" description="Lipid-binding serum glycoprotein C-terminal" evidence="16">
    <location>
        <begin position="268"/>
        <end position="471"/>
    </location>
</feature>
<dbReference type="RefSeq" id="XP_015283008.1">
    <property type="nucleotide sequence ID" value="XM_015427522.1"/>
</dbReference>
<sequence length="476" mass="51601">MAQGNTLWTALLVSLSLMLVEGTNPGIVGRITGKGLDYARQEGVAVLQRELARVKLPNFSGSFEALVLGNIEYRFHSLKIESFQLLSSTIAPVPSVGLKVSVTNAFAEVSGEWQWKNWMASDHGSFDVKIKGLSISVGLKLGNDSAGRLTADSSACSTHISNVQVHIDGTWSWLYNLFDSQVESALREAMEDQVCKVVSSSVSSRLEPYLQTLPVTAKIDKVSGIDYSLVGPPVATSDSLDLDLKGEFFSLAHRSAAPFPPPALPVPEDHDRMLYFGISSYLFNTAGYVYYQAGALTYDLTDNMIPKESKLRLNTSSFGSLVPQIEKLYPSMLMKLVVSPSSPPSLAVAPEGLSLAPTVDLQAFAILPNSSLAPLFLLDVSTTISATAAVESNKIVGSLKIGRLELSLKHSDVGPFSVKLMQVMVNYFAANILLPQINERLAQGFPLPLPDDLQLSNTVLQPHQNFLYFGTDVHYG</sequence>
<keyword evidence="6 13" id="KW-0399">Innate immunity</keyword>
<keyword evidence="10 13" id="KW-1015">Disulfide bond</keyword>
<dbReference type="Proteomes" id="UP000694871">
    <property type="component" value="Unplaced"/>
</dbReference>
<gene>
    <name evidence="18" type="primary">LOC107124128</name>
</gene>
<dbReference type="PROSITE" id="PS00400">
    <property type="entry name" value="LBP_BPI_CETP"/>
    <property type="match status" value="1"/>
</dbReference>
<organism evidence="17 18">
    <name type="scientific">Gekko japonicus</name>
    <name type="common">Schlegel's Japanese gecko</name>
    <dbReference type="NCBI Taxonomy" id="146911"/>
    <lineage>
        <taxon>Eukaryota</taxon>
        <taxon>Metazoa</taxon>
        <taxon>Chordata</taxon>
        <taxon>Craniata</taxon>
        <taxon>Vertebrata</taxon>
        <taxon>Euteleostomi</taxon>
        <taxon>Lepidosauria</taxon>
        <taxon>Squamata</taxon>
        <taxon>Bifurcata</taxon>
        <taxon>Gekkota</taxon>
        <taxon>Gekkonidae</taxon>
        <taxon>Gekkoninae</taxon>
        <taxon>Gekko</taxon>
    </lineage>
</organism>
<evidence type="ECO:0000313" key="18">
    <source>
        <dbReference type="RefSeq" id="XP_015283008.1"/>
    </source>
</evidence>
<dbReference type="InterPro" id="IPR001124">
    <property type="entry name" value="Lipid-bd_serum_glycop_C"/>
</dbReference>
<evidence type="ECO:0000256" key="14">
    <source>
        <dbReference type="SAM" id="SignalP"/>
    </source>
</evidence>
<comment type="function">
    <text evidence="13">The cytotoxic action of BPI is limited to many species of Gram-negative bacteria; this specificity may be explained by a strong affinity of the very basic N-terminal half for the negatively charged lipopolysaccharides that are unique to the Gram-negative bacterial outer envelope.</text>
</comment>
<dbReference type="Gene3D" id="3.15.10.10">
    <property type="entry name" value="Bactericidal permeability-increasing protein, domain 1"/>
    <property type="match status" value="1"/>
</dbReference>
<dbReference type="Gene3D" id="3.15.20.10">
    <property type="entry name" value="Bactericidal permeability-increasing protein, domain 2"/>
    <property type="match status" value="1"/>
</dbReference>
<dbReference type="SMART" id="SM00329">
    <property type="entry name" value="BPI2"/>
    <property type="match status" value="1"/>
</dbReference>
<evidence type="ECO:0000256" key="10">
    <source>
        <dbReference type="ARBA" id="ARBA00023157"/>
    </source>
</evidence>
<accession>A0ABM1LAM1</accession>
<evidence type="ECO:0000256" key="1">
    <source>
        <dbReference type="ARBA" id="ARBA00004613"/>
    </source>
</evidence>
<reference evidence="18" key="1">
    <citation type="submission" date="2025-08" db="UniProtKB">
        <authorList>
            <consortium name="RefSeq"/>
        </authorList>
    </citation>
    <scope>IDENTIFICATION</scope>
</reference>
<keyword evidence="17" id="KW-1185">Reference proteome</keyword>